<protein>
    <submittedName>
        <fullName evidence="3">Glycosyltransferase family 9 protein</fullName>
        <ecNumber evidence="3">2.4.-.-</ecNumber>
    </submittedName>
</protein>
<comment type="caution">
    <text evidence="3">The sequence shown here is derived from an EMBL/GenBank/DDBJ whole genome shotgun (WGS) entry which is preliminary data.</text>
</comment>
<dbReference type="PANTHER" id="PTHR30160">
    <property type="entry name" value="TETRAACYLDISACCHARIDE 4'-KINASE-RELATED"/>
    <property type="match status" value="1"/>
</dbReference>
<evidence type="ECO:0000313" key="4">
    <source>
        <dbReference type="Proteomes" id="UP001361570"/>
    </source>
</evidence>
<organism evidence="3 4">
    <name type="scientific">Klenkia sesuvii</name>
    <dbReference type="NCBI Taxonomy" id="3103137"/>
    <lineage>
        <taxon>Bacteria</taxon>
        <taxon>Bacillati</taxon>
        <taxon>Actinomycetota</taxon>
        <taxon>Actinomycetes</taxon>
        <taxon>Geodermatophilales</taxon>
        <taxon>Geodermatophilaceae</taxon>
        <taxon>Klenkia</taxon>
    </lineage>
</organism>
<dbReference type="Gene3D" id="3.40.50.2000">
    <property type="entry name" value="Glycogen Phosphorylase B"/>
    <property type="match status" value="2"/>
</dbReference>
<dbReference type="EC" id="2.4.-.-" evidence="3"/>
<accession>A0ABU8DYY0</accession>
<name>A0ABU8DYY0_9ACTN</name>
<gene>
    <name evidence="3" type="ORF">TEK04_20165</name>
</gene>
<dbReference type="EMBL" id="JBAPLU010000033">
    <property type="protein sequence ID" value="MEI4274045.1"/>
    <property type="molecule type" value="Genomic_DNA"/>
</dbReference>
<evidence type="ECO:0000313" key="3">
    <source>
        <dbReference type="EMBL" id="MEI4274045.1"/>
    </source>
</evidence>
<evidence type="ECO:0000256" key="2">
    <source>
        <dbReference type="ARBA" id="ARBA00022679"/>
    </source>
</evidence>
<dbReference type="InterPro" id="IPR051199">
    <property type="entry name" value="LPS_LOS_Heptosyltrfase"/>
</dbReference>
<dbReference type="Proteomes" id="UP001361570">
    <property type="component" value="Unassembled WGS sequence"/>
</dbReference>
<dbReference type="PANTHER" id="PTHR30160:SF1">
    <property type="entry name" value="LIPOPOLYSACCHARIDE 1,2-N-ACETYLGLUCOSAMINETRANSFERASE-RELATED"/>
    <property type="match status" value="1"/>
</dbReference>
<dbReference type="RefSeq" id="WP_336406161.1">
    <property type="nucleotide sequence ID" value="NZ_JBAPLU010000033.1"/>
</dbReference>
<dbReference type="InterPro" id="IPR002201">
    <property type="entry name" value="Glyco_trans_9"/>
</dbReference>
<dbReference type="CDD" id="cd03789">
    <property type="entry name" value="GT9_LPS_heptosyltransferase"/>
    <property type="match status" value="1"/>
</dbReference>
<proteinExistence type="predicted"/>
<reference evidence="3 4" key="1">
    <citation type="submission" date="2024-03" db="EMBL/GenBank/DDBJ databases">
        <title>Draft genome sequence of Klenkia sp. LSe6-5.</title>
        <authorList>
            <person name="Duangmal K."/>
            <person name="Chantavorakit T."/>
        </authorList>
    </citation>
    <scope>NUCLEOTIDE SEQUENCE [LARGE SCALE GENOMIC DNA]</scope>
    <source>
        <strain evidence="3 4">LSe6-5</strain>
    </source>
</reference>
<dbReference type="Pfam" id="PF01075">
    <property type="entry name" value="Glyco_transf_9"/>
    <property type="match status" value="1"/>
</dbReference>
<sequence length="334" mass="33999">MRRALVVRLDSLGDVVVCGPAIRAVAATADSVTLLAGPRGAEVARLLPGVDHVEVFDAPWITAGAHPVDTAAVAGLVSRLRGRFDTAVVLTSFHQSALPTALLLRLAGVGHVAAVSTDHAGSLLDVRLPEPPDDPEPVRMLAVARGAGFALPPGDDGALALVDDLPAVAGLPGRFAVVHPGADAPARTYPLVRWREVVDRLVRSGLPVAVTGGPDERALTSLVAGDHGLDLGGRLSVAELAAVLREAAVVAVGNTGPAHLAAAVGTPVVSLFSPVVPAVRWAPHAGRRVVLGDQDAPCAGTRARTCPLLGHPCLAGVHPAAVVDAVHDLVRVPS</sequence>
<keyword evidence="2 3" id="KW-0808">Transferase</keyword>
<dbReference type="SUPFAM" id="SSF53756">
    <property type="entry name" value="UDP-Glycosyltransferase/glycogen phosphorylase"/>
    <property type="match status" value="1"/>
</dbReference>
<dbReference type="GO" id="GO:0016757">
    <property type="term" value="F:glycosyltransferase activity"/>
    <property type="evidence" value="ECO:0007669"/>
    <property type="project" value="UniProtKB-KW"/>
</dbReference>
<evidence type="ECO:0000256" key="1">
    <source>
        <dbReference type="ARBA" id="ARBA00022676"/>
    </source>
</evidence>
<keyword evidence="4" id="KW-1185">Reference proteome</keyword>
<keyword evidence="1 3" id="KW-0328">Glycosyltransferase</keyword>